<proteinExistence type="inferred from homology"/>
<dbReference type="GO" id="GO:0016709">
    <property type="term" value="F:oxidoreductase activity, acting on paired donors, with incorporation or reduction of molecular oxygen, NAD(P)H as one donor, and incorporation of one atom of oxygen"/>
    <property type="evidence" value="ECO:0000318"/>
    <property type="project" value="GO_Central"/>
</dbReference>
<dbReference type="Gene3D" id="1.10.630.10">
    <property type="entry name" value="Cytochrome P450"/>
    <property type="match status" value="1"/>
</dbReference>
<dbReference type="GO" id="GO:0005506">
    <property type="term" value="F:iron ion binding"/>
    <property type="evidence" value="ECO:0007669"/>
    <property type="project" value="InterPro"/>
</dbReference>
<keyword evidence="1 3" id="KW-0479">Metal-binding</keyword>
<dbReference type="InterPro" id="IPR001128">
    <property type="entry name" value="Cyt_P450"/>
</dbReference>
<dbReference type="Proteomes" id="UP000036987">
    <property type="component" value="Unassembled WGS sequence"/>
</dbReference>
<evidence type="ECO:0000313" key="6">
    <source>
        <dbReference type="EMBL" id="KMZ58991.1"/>
    </source>
</evidence>
<dbReference type="InterPro" id="IPR002401">
    <property type="entry name" value="Cyt_P450_E_grp-I"/>
</dbReference>
<dbReference type="GO" id="GO:0020037">
    <property type="term" value="F:heme binding"/>
    <property type="evidence" value="ECO:0007669"/>
    <property type="project" value="InterPro"/>
</dbReference>
<evidence type="ECO:0008006" key="8">
    <source>
        <dbReference type="Google" id="ProtNLM"/>
    </source>
</evidence>
<dbReference type="PRINTS" id="PR00463">
    <property type="entry name" value="EP450I"/>
</dbReference>
<keyword evidence="5" id="KW-0472">Membrane</keyword>
<dbReference type="SUPFAM" id="SSF48264">
    <property type="entry name" value="Cytochrome P450"/>
    <property type="match status" value="1"/>
</dbReference>
<sequence>MESVLLINCMTVAAVSFIVIAYRFWMVKKETRKLPSGTMGFPLIGETLEFMFYSYTTHPEAFMTKRRLKYGKVFKSHLFGNKTIVSTDAEINKFIMQGDMTVLVPDYPKSIKELMGESSILFTHGSLHKKVHGLIGSFLKSPGLKSQVTADMQHYIQMSMSCWKDDQIIPIQDASKEVIYKILVKGLVGMEAGKYMDLLRLHFHQFIAGLVSLPFKIPGSTFYKSLQASLIFQPLGSAGCSSPSLGIYAKKKLVQLMKSIIGERRRMRKNEKNMVPSPVKDMIDAFINDGSDELTDDHVVSNLINLMIPGNDSVPALIALVVKNLSESPLALRQIEEENMQLKKTKTDVGMKLVWRDYASLSFTQDVITESLRMGNIVTSVIRKAMTDIEIKGHFIPKGWSVMAYIRTVHYDDDFYEDPYKFNPWRWQNQKKDMGRFSPFGGGQRLCPGVEFARLEASIYIHHLITSFSWVAQEDMHVSWPTPRMRKGMPVKIKRKI</sequence>
<feature type="transmembrane region" description="Helical" evidence="5">
    <location>
        <begin position="6"/>
        <end position="25"/>
    </location>
</feature>
<evidence type="ECO:0000256" key="2">
    <source>
        <dbReference type="ARBA" id="ARBA00023004"/>
    </source>
</evidence>
<keyword evidence="5" id="KW-0812">Transmembrane</keyword>
<dbReference type="EMBL" id="LFYR01001823">
    <property type="protein sequence ID" value="KMZ58991.1"/>
    <property type="molecule type" value="Genomic_DNA"/>
</dbReference>
<feature type="binding site" description="axial binding residue" evidence="3">
    <location>
        <position position="447"/>
    </location>
    <ligand>
        <name>heme</name>
        <dbReference type="ChEBI" id="CHEBI:30413"/>
    </ligand>
    <ligandPart>
        <name>Fe</name>
        <dbReference type="ChEBI" id="CHEBI:18248"/>
    </ligandPart>
</feature>
<evidence type="ECO:0000256" key="3">
    <source>
        <dbReference type="PIRSR" id="PIRSR602401-1"/>
    </source>
</evidence>
<evidence type="ECO:0000256" key="5">
    <source>
        <dbReference type="SAM" id="Phobius"/>
    </source>
</evidence>
<dbReference type="InterPro" id="IPR017972">
    <property type="entry name" value="Cyt_P450_CS"/>
</dbReference>
<protein>
    <recommendedName>
        <fullName evidence="8">Cytochrome P450 90D2</fullName>
    </recommendedName>
</protein>
<evidence type="ECO:0000256" key="4">
    <source>
        <dbReference type="RuleBase" id="RU000461"/>
    </source>
</evidence>
<keyword evidence="4" id="KW-0503">Monooxygenase</keyword>
<dbReference type="PANTHER" id="PTHR24286:SF30">
    <property type="entry name" value="3-EPI-6-DEOXOCATHASTERONE 23-MONOOXYGENASE CYP90D1"/>
    <property type="match status" value="1"/>
</dbReference>
<dbReference type="CDD" id="cd11043">
    <property type="entry name" value="CYP90-like"/>
    <property type="match status" value="1"/>
</dbReference>
<dbReference type="PROSITE" id="PS00086">
    <property type="entry name" value="CYTOCHROME_P450"/>
    <property type="match status" value="1"/>
</dbReference>
<keyword evidence="2 3" id="KW-0408">Iron</keyword>
<accession>A0A0K9NQE7</accession>
<keyword evidence="5" id="KW-1133">Transmembrane helix</keyword>
<keyword evidence="4" id="KW-0560">Oxidoreductase</keyword>
<dbReference type="InterPro" id="IPR036396">
    <property type="entry name" value="Cyt_P450_sf"/>
</dbReference>
<comment type="cofactor">
    <cofactor evidence="3">
        <name>heme</name>
        <dbReference type="ChEBI" id="CHEBI:30413"/>
    </cofactor>
</comment>
<dbReference type="PANTHER" id="PTHR24286">
    <property type="entry name" value="CYTOCHROME P450 26"/>
    <property type="match status" value="1"/>
</dbReference>
<comment type="similarity">
    <text evidence="4">Belongs to the cytochrome P450 family.</text>
</comment>
<reference evidence="7" key="1">
    <citation type="journal article" date="2016" name="Nature">
        <title>The genome of the seagrass Zostera marina reveals angiosperm adaptation to the sea.</title>
        <authorList>
            <person name="Olsen J.L."/>
            <person name="Rouze P."/>
            <person name="Verhelst B."/>
            <person name="Lin Y.-C."/>
            <person name="Bayer T."/>
            <person name="Collen J."/>
            <person name="Dattolo E."/>
            <person name="De Paoli E."/>
            <person name="Dittami S."/>
            <person name="Maumus F."/>
            <person name="Michel G."/>
            <person name="Kersting A."/>
            <person name="Lauritano C."/>
            <person name="Lohaus R."/>
            <person name="Toepel M."/>
            <person name="Tonon T."/>
            <person name="Vanneste K."/>
            <person name="Amirebrahimi M."/>
            <person name="Brakel J."/>
            <person name="Bostroem C."/>
            <person name="Chovatia M."/>
            <person name="Grimwood J."/>
            <person name="Jenkins J.W."/>
            <person name="Jueterbock A."/>
            <person name="Mraz A."/>
            <person name="Stam W.T."/>
            <person name="Tice H."/>
            <person name="Bornberg-Bauer E."/>
            <person name="Green P.J."/>
            <person name="Pearson G.A."/>
            <person name="Procaccini G."/>
            <person name="Duarte C.M."/>
            <person name="Schmutz J."/>
            <person name="Reusch T.B.H."/>
            <person name="Van de Peer Y."/>
        </authorList>
    </citation>
    <scope>NUCLEOTIDE SEQUENCE [LARGE SCALE GENOMIC DNA]</scope>
    <source>
        <strain evidence="7">cv. Finnish</strain>
    </source>
</reference>
<gene>
    <name evidence="6" type="ORF">ZOSMA_70G00060</name>
</gene>
<keyword evidence="7" id="KW-1185">Reference proteome</keyword>
<dbReference type="Pfam" id="PF00067">
    <property type="entry name" value="p450"/>
    <property type="match status" value="1"/>
</dbReference>
<keyword evidence="3 4" id="KW-0349">Heme</keyword>
<evidence type="ECO:0000313" key="7">
    <source>
        <dbReference type="Proteomes" id="UP000036987"/>
    </source>
</evidence>
<dbReference type="STRING" id="29655.A0A0K9NQE7"/>
<dbReference type="AlphaFoldDB" id="A0A0K9NQE7"/>
<name>A0A0K9NQE7_ZOSMR</name>
<evidence type="ECO:0000256" key="1">
    <source>
        <dbReference type="ARBA" id="ARBA00022723"/>
    </source>
</evidence>
<dbReference type="OMA" id="VESSWTS"/>
<dbReference type="GO" id="GO:0010268">
    <property type="term" value="P:brassinosteroid homeostasis"/>
    <property type="evidence" value="ECO:0000318"/>
    <property type="project" value="GO_Central"/>
</dbReference>
<organism evidence="6 7">
    <name type="scientific">Zostera marina</name>
    <name type="common">Eelgrass</name>
    <dbReference type="NCBI Taxonomy" id="29655"/>
    <lineage>
        <taxon>Eukaryota</taxon>
        <taxon>Viridiplantae</taxon>
        <taxon>Streptophyta</taxon>
        <taxon>Embryophyta</taxon>
        <taxon>Tracheophyta</taxon>
        <taxon>Spermatophyta</taxon>
        <taxon>Magnoliopsida</taxon>
        <taxon>Liliopsida</taxon>
        <taxon>Zosteraceae</taxon>
        <taxon>Zostera</taxon>
    </lineage>
</organism>
<dbReference type="GO" id="GO:0016132">
    <property type="term" value="P:brassinosteroid biosynthetic process"/>
    <property type="evidence" value="ECO:0000318"/>
    <property type="project" value="GO_Central"/>
</dbReference>
<dbReference type="OrthoDB" id="3945418at2759"/>
<comment type="caution">
    <text evidence="6">The sequence shown here is derived from an EMBL/GenBank/DDBJ whole genome shotgun (WGS) entry which is preliminary data.</text>
</comment>